<organism evidence="2 3">
    <name type="scientific">Actinomadura fulvescens</name>
    <dbReference type="NCBI Taxonomy" id="46160"/>
    <lineage>
        <taxon>Bacteria</taxon>
        <taxon>Bacillati</taxon>
        <taxon>Actinomycetota</taxon>
        <taxon>Actinomycetes</taxon>
        <taxon>Streptosporangiales</taxon>
        <taxon>Thermomonosporaceae</taxon>
        <taxon>Actinomadura</taxon>
    </lineage>
</organism>
<evidence type="ECO:0000256" key="1">
    <source>
        <dbReference type="SAM" id="SignalP"/>
    </source>
</evidence>
<protein>
    <recommendedName>
        <fullName evidence="4">Secreted protein</fullName>
    </recommendedName>
</protein>
<keyword evidence="3" id="KW-1185">Reference proteome</keyword>
<keyword evidence="1" id="KW-0732">Signal</keyword>
<evidence type="ECO:0008006" key="4">
    <source>
        <dbReference type="Google" id="ProtNLM"/>
    </source>
</evidence>
<sequence>MKRITRALATTTLGAAVALGGAVAVAGPADAAASCGPGYKLLSKKPLKNGKRAVGDLYVYGYKYAKGKYKTKHWHWTCAIAKRRGSYKVSHIQVEMFRMNNVGTITGYVEDGRKRNYKYYAGPIRLKTYGYAQSAVVKNAKLKYGSKWYTD</sequence>
<dbReference type="Proteomes" id="UP001501509">
    <property type="component" value="Unassembled WGS sequence"/>
</dbReference>
<gene>
    <name evidence="2" type="ORF">GCM10010411_15500</name>
</gene>
<proteinExistence type="predicted"/>
<feature type="signal peptide" evidence="1">
    <location>
        <begin position="1"/>
        <end position="31"/>
    </location>
</feature>
<reference evidence="2 3" key="1">
    <citation type="journal article" date="2019" name="Int. J. Syst. Evol. Microbiol.">
        <title>The Global Catalogue of Microorganisms (GCM) 10K type strain sequencing project: providing services to taxonomists for standard genome sequencing and annotation.</title>
        <authorList>
            <consortium name="The Broad Institute Genomics Platform"/>
            <consortium name="The Broad Institute Genome Sequencing Center for Infectious Disease"/>
            <person name="Wu L."/>
            <person name="Ma J."/>
        </authorList>
    </citation>
    <scope>NUCLEOTIDE SEQUENCE [LARGE SCALE GENOMIC DNA]</scope>
    <source>
        <strain evidence="2 3">JCM 6833</strain>
    </source>
</reference>
<name>A0ABN3PFZ7_9ACTN</name>
<feature type="chain" id="PRO_5045398671" description="Secreted protein" evidence="1">
    <location>
        <begin position="32"/>
        <end position="151"/>
    </location>
</feature>
<evidence type="ECO:0000313" key="2">
    <source>
        <dbReference type="EMBL" id="GAA2583670.1"/>
    </source>
</evidence>
<evidence type="ECO:0000313" key="3">
    <source>
        <dbReference type="Proteomes" id="UP001501509"/>
    </source>
</evidence>
<dbReference type="EMBL" id="BAAATD010000002">
    <property type="protein sequence ID" value="GAA2583670.1"/>
    <property type="molecule type" value="Genomic_DNA"/>
</dbReference>
<comment type="caution">
    <text evidence="2">The sequence shown here is derived from an EMBL/GenBank/DDBJ whole genome shotgun (WGS) entry which is preliminary data.</text>
</comment>
<dbReference type="RefSeq" id="WP_344539125.1">
    <property type="nucleotide sequence ID" value="NZ_BAAATD010000002.1"/>
</dbReference>
<accession>A0ABN3PFZ7</accession>